<dbReference type="PANTHER" id="PTHR10773:SF19">
    <property type="match status" value="1"/>
</dbReference>
<dbReference type="AlphaFoldDB" id="A0A482XBF3"/>
<evidence type="ECO:0000313" key="3">
    <source>
        <dbReference type="Proteomes" id="UP000291343"/>
    </source>
</evidence>
<dbReference type="InterPro" id="IPR057191">
    <property type="entry name" value="DUF7869"/>
</dbReference>
<proteinExistence type="predicted"/>
<feature type="domain" description="DUF7869" evidence="1">
    <location>
        <begin position="162"/>
        <end position="227"/>
    </location>
</feature>
<protein>
    <recommendedName>
        <fullName evidence="1">DUF7869 domain-containing protein</fullName>
    </recommendedName>
</protein>
<organism evidence="2 3">
    <name type="scientific">Laodelphax striatellus</name>
    <name type="common">Small brown planthopper</name>
    <name type="synonym">Delphax striatella</name>
    <dbReference type="NCBI Taxonomy" id="195883"/>
    <lineage>
        <taxon>Eukaryota</taxon>
        <taxon>Metazoa</taxon>
        <taxon>Ecdysozoa</taxon>
        <taxon>Arthropoda</taxon>
        <taxon>Hexapoda</taxon>
        <taxon>Insecta</taxon>
        <taxon>Pterygota</taxon>
        <taxon>Neoptera</taxon>
        <taxon>Paraneoptera</taxon>
        <taxon>Hemiptera</taxon>
        <taxon>Auchenorrhyncha</taxon>
        <taxon>Fulgoroidea</taxon>
        <taxon>Delphacidae</taxon>
        <taxon>Criomorphinae</taxon>
        <taxon>Laodelphax</taxon>
    </lineage>
</organism>
<dbReference type="Pfam" id="PF25273">
    <property type="entry name" value="DUF7869"/>
    <property type="match status" value="1"/>
</dbReference>
<dbReference type="PANTHER" id="PTHR10773">
    <property type="entry name" value="DNA-DIRECTED RNA POLYMERASES I, II, AND III SUBUNIT RPABC2"/>
    <property type="match status" value="1"/>
</dbReference>
<accession>A0A482XBF3</accession>
<comment type="caution">
    <text evidence="2">The sequence shown here is derived from an EMBL/GenBank/DDBJ whole genome shotgun (WGS) entry which is preliminary data.</text>
</comment>
<evidence type="ECO:0000259" key="1">
    <source>
        <dbReference type="Pfam" id="PF25273"/>
    </source>
</evidence>
<name>A0A482XBF3_LAOST</name>
<dbReference type="EMBL" id="QKKF02013351">
    <property type="protein sequence ID" value="RZF43013.1"/>
    <property type="molecule type" value="Genomic_DNA"/>
</dbReference>
<gene>
    <name evidence="2" type="ORF">LSTR_LSTR016943</name>
</gene>
<dbReference type="Proteomes" id="UP000291343">
    <property type="component" value="Unassembled WGS sequence"/>
</dbReference>
<reference evidence="2 3" key="1">
    <citation type="journal article" date="2017" name="Gigascience">
        <title>Genome sequence of the small brown planthopper, Laodelphax striatellus.</title>
        <authorList>
            <person name="Zhu J."/>
            <person name="Jiang F."/>
            <person name="Wang X."/>
            <person name="Yang P."/>
            <person name="Bao Y."/>
            <person name="Zhao W."/>
            <person name="Wang W."/>
            <person name="Lu H."/>
            <person name="Wang Q."/>
            <person name="Cui N."/>
            <person name="Li J."/>
            <person name="Chen X."/>
            <person name="Luo L."/>
            <person name="Yu J."/>
            <person name="Kang L."/>
            <person name="Cui F."/>
        </authorList>
    </citation>
    <scope>NUCLEOTIDE SEQUENCE [LARGE SCALE GENOMIC DNA]</scope>
    <source>
        <strain evidence="2">Lst14</strain>
    </source>
</reference>
<keyword evidence="3" id="KW-1185">Reference proteome</keyword>
<dbReference type="InParanoid" id="A0A482XBF3"/>
<dbReference type="OrthoDB" id="6629246at2759"/>
<sequence length="262" mass="30120">MLQIAKEATTSANYVMYNRIFNTEYNISFHLPKKDQCEDCITYSNASEEEKLTLVEYHESHLKEKDLSRDEKERDKLTVNSNKIVAVYDLQAVLQCPRGDASSFYYCSKVNVFNFTVFELKTNRVKCFVWNESEGNRGACEIGTCVLKYIESLEDEINNTESKKLDLVFYSDNCCGQQKNKFVLSMYLYAVKKFPFLNSITHKFLVKGHSQNEGDSAHALIERVIKRSLKSGPIFIPSQYVTLIRVAKKTGSPYHVTSENES</sequence>
<evidence type="ECO:0000313" key="2">
    <source>
        <dbReference type="EMBL" id="RZF43013.1"/>
    </source>
</evidence>